<keyword evidence="2 4" id="KW-0808">Transferase</keyword>
<dbReference type="GO" id="GO:0004315">
    <property type="term" value="F:3-oxoacyl-[acyl-carrier-protein] synthase activity"/>
    <property type="evidence" value="ECO:0007669"/>
    <property type="project" value="TreeGrafter"/>
</dbReference>
<dbReference type="InterPro" id="IPR016039">
    <property type="entry name" value="Thiolase-like"/>
</dbReference>
<dbReference type="SMART" id="SM00825">
    <property type="entry name" value="PKS_KS"/>
    <property type="match status" value="1"/>
</dbReference>
<comment type="caution">
    <text evidence="6">The sequence shown here is derived from an EMBL/GenBank/DDBJ whole genome shotgun (WGS) entry which is preliminary data.</text>
</comment>
<dbReference type="OrthoDB" id="416758at2"/>
<dbReference type="EMBL" id="LLZH01000048">
    <property type="protein sequence ID" value="KUL39526.1"/>
    <property type="molecule type" value="Genomic_DNA"/>
</dbReference>
<evidence type="ECO:0000313" key="7">
    <source>
        <dbReference type="Proteomes" id="UP000053244"/>
    </source>
</evidence>
<comment type="similarity">
    <text evidence="1 4">Belongs to the thiolase-like superfamily. Beta-ketoacyl-ACP synthases family.</text>
</comment>
<evidence type="ECO:0000313" key="6">
    <source>
        <dbReference type="EMBL" id="KUL39526.1"/>
    </source>
</evidence>
<reference evidence="6 7" key="1">
    <citation type="submission" date="2015-10" db="EMBL/GenBank/DDBJ databases">
        <authorList>
            <person name="Gilbert D.G."/>
        </authorList>
    </citation>
    <scope>NUCLEOTIDE SEQUENCE [LARGE SCALE GENOMIC DNA]</scope>
    <source>
        <strain evidence="6 7">NRRL B-16712</strain>
    </source>
</reference>
<dbReference type="PANTHER" id="PTHR11712">
    <property type="entry name" value="POLYKETIDE SYNTHASE-RELATED"/>
    <property type="match status" value="1"/>
</dbReference>
<name>A0A0X3V8E0_9ACTN</name>
<evidence type="ECO:0000256" key="2">
    <source>
        <dbReference type="ARBA" id="ARBA00022679"/>
    </source>
</evidence>
<accession>A0A0X3V8E0</accession>
<proteinExistence type="inferred from homology"/>
<evidence type="ECO:0000256" key="4">
    <source>
        <dbReference type="RuleBase" id="RU003694"/>
    </source>
</evidence>
<dbReference type="InterPro" id="IPR014031">
    <property type="entry name" value="Ketoacyl_synth_C"/>
</dbReference>
<evidence type="ECO:0000259" key="5">
    <source>
        <dbReference type="PROSITE" id="PS52004"/>
    </source>
</evidence>
<dbReference type="Proteomes" id="UP000053244">
    <property type="component" value="Unassembled WGS sequence"/>
</dbReference>
<dbReference type="Gene3D" id="3.40.47.10">
    <property type="match status" value="2"/>
</dbReference>
<keyword evidence="3" id="KW-0012">Acyltransferase</keyword>
<dbReference type="InterPro" id="IPR000794">
    <property type="entry name" value="Beta-ketoacyl_synthase"/>
</dbReference>
<evidence type="ECO:0000256" key="1">
    <source>
        <dbReference type="ARBA" id="ARBA00008467"/>
    </source>
</evidence>
<dbReference type="Pfam" id="PF02801">
    <property type="entry name" value="Ketoacyl-synt_C"/>
    <property type="match status" value="1"/>
</dbReference>
<feature type="domain" description="Ketosynthase family 3 (KS3)" evidence="5">
    <location>
        <begin position="15"/>
        <end position="416"/>
    </location>
</feature>
<dbReference type="CDD" id="cd00832">
    <property type="entry name" value="CLF"/>
    <property type="match status" value="1"/>
</dbReference>
<dbReference type="PANTHER" id="PTHR11712:SF322">
    <property type="entry name" value="POLYKETIDE BETA-KETOACYL SYNTHASE 2-RELATED"/>
    <property type="match status" value="1"/>
</dbReference>
<dbReference type="Pfam" id="PF00109">
    <property type="entry name" value="ketoacyl-synt"/>
    <property type="match status" value="1"/>
</dbReference>
<evidence type="ECO:0000256" key="3">
    <source>
        <dbReference type="ARBA" id="ARBA00023315"/>
    </source>
</evidence>
<dbReference type="InterPro" id="IPR020841">
    <property type="entry name" value="PKS_Beta-ketoAc_synthase_dom"/>
</dbReference>
<dbReference type="SUPFAM" id="SSF53901">
    <property type="entry name" value="Thiolase-like"/>
    <property type="match status" value="2"/>
</dbReference>
<dbReference type="InterPro" id="IPR014030">
    <property type="entry name" value="Ketoacyl_synth_N"/>
</dbReference>
<keyword evidence="7" id="KW-1185">Reference proteome</keyword>
<gene>
    <name evidence="6" type="ORF">ADL15_09240</name>
</gene>
<dbReference type="PROSITE" id="PS52004">
    <property type="entry name" value="KS3_2"/>
    <property type="match status" value="1"/>
</dbReference>
<dbReference type="GO" id="GO:0006633">
    <property type="term" value="P:fatty acid biosynthetic process"/>
    <property type="evidence" value="ECO:0007669"/>
    <property type="project" value="TreeGrafter"/>
</dbReference>
<organism evidence="6 7">
    <name type="scientific">Actinoplanes awajinensis subsp. mycoplanecinus</name>
    <dbReference type="NCBI Taxonomy" id="135947"/>
    <lineage>
        <taxon>Bacteria</taxon>
        <taxon>Bacillati</taxon>
        <taxon>Actinomycetota</taxon>
        <taxon>Actinomycetes</taxon>
        <taxon>Micromonosporales</taxon>
        <taxon>Micromonosporaceae</taxon>
        <taxon>Actinoplanes</taxon>
    </lineage>
</organism>
<sequence>MTAPGTAGTAPARATGTAVVTGLGVVAPNGLGVAEYWAATLRGESGIGRITRFDPAPYSAQLAGEVTLDTARRLPSRLLPQTDRMTQLALIAAEEALADAGADPRQLADYATGVVTAASAGGFEFGQRELEALWSKGGAYVSAYQSFAWFYPVNSGQISIRHGMRGPGSTLVAEQAGGLDAIAKARRHVRDGTALMLAGGVDGSLCPWSWVCMIRSGRVSPVTEPSRAYLPFDRDVTGHVPGEGGALLVVEDPAEARQRGVDRIYGVVAGHAATFDPQPGSGREPGLRRAIELALRDARLSAAEVDVVFADAAGVAALDRVEVDTLATVFGPRAVPVTAPKTMTGRLLGGGAALDVATALLSLRDSVIPPTIHIDRPAFAEAIDLVGSEPREATLTNALVLARGQGGFNSAMVLRRPA</sequence>
<dbReference type="RefSeq" id="WP_067687395.1">
    <property type="nucleotide sequence ID" value="NZ_LLZH01000048.1"/>
</dbReference>
<dbReference type="AlphaFoldDB" id="A0A0X3V8E0"/>
<protein>
    <submittedName>
        <fullName evidence="6">Beta-ketoacyl synthase</fullName>
    </submittedName>
</protein>